<name>A0A3S4U313_9PAST</name>
<proteinExistence type="predicted"/>
<dbReference type="AlphaFoldDB" id="A0A3S4U313"/>
<accession>A0A3S4U313</accession>
<dbReference type="Proteomes" id="UP000278733">
    <property type="component" value="Chromosome"/>
</dbReference>
<organism evidence="1 2">
    <name type="scientific">Rodentibacter pneumotropicus</name>
    <dbReference type="NCBI Taxonomy" id="758"/>
    <lineage>
        <taxon>Bacteria</taxon>
        <taxon>Pseudomonadati</taxon>
        <taxon>Pseudomonadota</taxon>
        <taxon>Gammaproteobacteria</taxon>
        <taxon>Pasteurellales</taxon>
        <taxon>Pasteurellaceae</taxon>
        <taxon>Rodentibacter</taxon>
    </lineage>
</organism>
<dbReference type="EMBL" id="LR134405">
    <property type="protein sequence ID" value="VEH68586.1"/>
    <property type="molecule type" value="Genomic_DNA"/>
</dbReference>
<gene>
    <name evidence="1" type="ORF">NCTC8284_03825</name>
</gene>
<sequence length="85" mass="9936">MKEEALGEINPINEYIRHTLKAFRKYCLDTFSSSITRKLQSGDIGNLLEEAKINVNNRDYTVIRRDSGQIQVFDDEIIKSRRNVF</sequence>
<dbReference type="STRING" id="758.GCA_000730685_01662"/>
<reference evidence="1 2" key="1">
    <citation type="submission" date="2018-12" db="EMBL/GenBank/DDBJ databases">
        <authorList>
            <consortium name="Pathogen Informatics"/>
        </authorList>
    </citation>
    <scope>NUCLEOTIDE SEQUENCE [LARGE SCALE GENOMIC DNA]</scope>
    <source>
        <strain evidence="1 2">NCTC8284</strain>
    </source>
</reference>
<protein>
    <submittedName>
        <fullName evidence="1">Uncharacterized protein</fullName>
    </submittedName>
</protein>
<evidence type="ECO:0000313" key="2">
    <source>
        <dbReference type="Proteomes" id="UP000278733"/>
    </source>
</evidence>
<dbReference type="KEGG" id="rpne:NCTC8284_03825"/>
<evidence type="ECO:0000313" key="1">
    <source>
        <dbReference type="EMBL" id="VEH68586.1"/>
    </source>
</evidence>